<feature type="region of interest" description="Disordered" evidence="1">
    <location>
        <begin position="1"/>
        <end position="21"/>
    </location>
</feature>
<proteinExistence type="predicted"/>
<reference evidence="2 3" key="1">
    <citation type="submission" date="2021-03" db="EMBL/GenBank/DDBJ databases">
        <title>Sequencing the genomes of 1000 actinobacteria strains.</title>
        <authorList>
            <person name="Klenk H.-P."/>
        </authorList>
    </citation>
    <scope>NUCLEOTIDE SEQUENCE [LARGE SCALE GENOMIC DNA]</scope>
    <source>
        <strain evidence="2 3">DSM 24221</strain>
    </source>
</reference>
<gene>
    <name evidence="2" type="ORF">JOF34_001288</name>
</gene>
<dbReference type="Proteomes" id="UP001519362">
    <property type="component" value="Unassembled WGS sequence"/>
</dbReference>
<organism evidence="2 3">
    <name type="scientific">Microbacterium amylolyticum</name>
    <dbReference type="NCBI Taxonomy" id="936337"/>
    <lineage>
        <taxon>Bacteria</taxon>
        <taxon>Bacillati</taxon>
        <taxon>Actinomycetota</taxon>
        <taxon>Actinomycetes</taxon>
        <taxon>Micrococcales</taxon>
        <taxon>Microbacteriaceae</taxon>
        <taxon>Microbacterium</taxon>
    </lineage>
</organism>
<dbReference type="EMBL" id="JAGIOL010000001">
    <property type="protein sequence ID" value="MBP2436702.1"/>
    <property type="molecule type" value="Genomic_DNA"/>
</dbReference>
<evidence type="ECO:0000256" key="1">
    <source>
        <dbReference type="SAM" id="MobiDB-lite"/>
    </source>
</evidence>
<protein>
    <submittedName>
        <fullName evidence="2">Uncharacterized protein</fullName>
    </submittedName>
</protein>
<evidence type="ECO:0000313" key="3">
    <source>
        <dbReference type="Proteomes" id="UP001519362"/>
    </source>
</evidence>
<dbReference type="RefSeq" id="WP_165135733.1">
    <property type="nucleotide sequence ID" value="NZ_CP049253.1"/>
</dbReference>
<comment type="caution">
    <text evidence="2">The sequence shown here is derived from an EMBL/GenBank/DDBJ whole genome shotgun (WGS) entry which is preliminary data.</text>
</comment>
<name>A0ABS4ZHE7_9MICO</name>
<evidence type="ECO:0000313" key="2">
    <source>
        <dbReference type="EMBL" id="MBP2436702.1"/>
    </source>
</evidence>
<accession>A0ABS4ZHE7</accession>
<sequence>MTETASPTVGVIFRPESPPEDLRPMVRAAEDADAIAIQTPADAPDPRVLFDALPQ</sequence>
<keyword evidence="3" id="KW-1185">Reference proteome</keyword>